<sequence>MEDVEKKQYNDSAVDATAAVALIAIVMVTAIFWLSHL</sequence>
<keyword evidence="1" id="KW-0812">Transmembrane</keyword>
<evidence type="ECO:0000256" key="1">
    <source>
        <dbReference type="SAM" id="Phobius"/>
    </source>
</evidence>
<keyword evidence="3" id="KW-1185">Reference proteome</keyword>
<dbReference type="EMBL" id="CAKLPX010000001">
    <property type="protein sequence ID" value="CAH0990256.1"/>
    <property type="molecule type" value="Genomic_DNA"/>
</dbReference>
<evidence type="ECO:0000313" key="3">
    <source>
        <dbReference type="Proteomes" id="UP000838100"/>
    </source>
</evidence>
<feature type="transmembrane region" description="Helical" evidence="1">
    <location>
        <begin position="12"/>
        <end position="34"/>
    </location>
</feature>
<accession>A0ABM9AAL8</accession>
<dbReference type="Proteomes" id="UP000838100">
    <property type="component" value="Unassembled WGS sequence"/>
</dbReference>
<organism evidence="2 3">
    <name type="scientific">Sinobacterium norvegicum</name>
    <dbReference type="NCBI Taxonomy" id="1641715"/>
    <lineage>
        <taxon>Bacteria</taxon>
        <taxon>Pseudomonadati</taxon>
        <taxon>Pseudomonadota</taxon>
        <taxon>Gammaproteobacteria</taxon>
        <taxon>Cellvibrionales</taxon>
        <taxon>Spongiibacteraceae</taxon>
        <taxon>Sinobacterium</taxon>
    </lineage>
</organism>
<proteinExistence type="predicted"/>
<protein>
    <submittedName>
        <fullName evidence="2">Uncharacterized protein</fullName>
    </submittedName>
</protein>
<gene>
    <name evidence="2" type="ORF">SIN8267_00348</name>
</gene>
<evidence type="ECO:0000313" key="2">
    <source>
        <dbReference type="EMBL" id="CAH0990256.1"/>
    </source>
</evidence>
<reference evidence="2" key="1">
    <citation type="submission" date="2021-12" db="EMBL/GenBank/DDBJ databases">
        <authorList>
            <person name="Rodrigo-Torres L."/>
            <person name="Arahal R. D."/>
            <person name="Lucena T."/>
        </authorList>
    </citation>
    <scope>NUCLEOTIDE SEQUENCE</scope>
    <source>
        <strain evidence="2">CECT 8267</strain>
    </source>
</reference>
<keyword evidence="1" id="KW-0472">Membrane</keyword>
<keyword evidence="1" id="KW-1133">Transmembrane helix</keyword>
<name>A0ABM9AAL8_9GAMM</name>
<comment type="caution">
    <text evidence="2">The sequence shown here is derived from an EMBL/GenBank/DDBJ whole genome shotgun (WGS) entry which is preliminary data.</text>
</comment>